<proteinExistence type="predicted"/>
<evidence type="ECO:0000313" key="2">
    <source>
        <dbReference type="Proteomes" id="UP000789901"/>
    </source>
</evidence>
<comment type="caution">
    <text evidence="1">The sequence shown here is derived from an EMBL/GenBank/DDBJ whole genome shotgun (WGS) entry which is preliminary data.</text>
</comment>
<feature type="non-terminal residue" evidence="1">
    <location>
        <position position="1"/>
    </location>
</feature>
<feature type="non-terminal residue" evidence="1">
    <location>
        <position position="61"/>
    </location>
</feature>
<keyword evidence="2" id="KW-1185">Reference proteome</keyword>
<dbReference type="EMBL" id="CAJVQB010075701">
    <property type="protein sequence ID" value="CAG8844374.1"/>
    <property type="molecule type" value="Genomic_DNA"/>
</dbReference>
<protein>
    <submittedName>
        <fullName evidence="1">28695_t:CDS:1</fullName>
    </submittedName>
</protein>
<sequence length="61" mass="7224">RCRQEDEDDEDDVDDLFITIRGYIESTARSYKKFLHENEDLLIAKYETAQQTIADEVIINK</sequence>
<evidence type="ECO:0000313" key="1">
    <source>
        <dbReference type="EMBL" id="CAG8844374.1"/>
    </source>
</evidence>
<dbReference type="Proteomes" id="UP000789901">
    <property type="component" value="Unassembled WGS sequence"/>
</dbReference>
<name>A0ABN7X0A0_GIGMA</name>
<accession>A0ABN7X0A0</accession>
<gene>
    <name evidence="1" type="ORF">GMARGA_LOCUS37066</name>
</gene>
<reference evidence="1 2" key="1">
    <citation type="submission" date="2021-06" db="EMBL/GenBank/DDBJ databases">
        <authorList>
            <person name="Kallberg Y."/>
            <person name="Tangrot J."/>
            <person name="Rosling A."/>
        </authorList>
    </citation>
    <scope>NUCLEOTIDE SEQUENCE [LARGE SCALE GENOMIC DNA]</scope>
    <source>
        <strain evidence="1 2">120-4 pot B 10/14</strain>
    </source>
</reference>
<organism evidence="1 2">
    <name type="scientific">Gigaspora margarita</name>
    <dbReference type="NCBI Taxonomy" id="4874"/>
    <lineage>
        <taxon>Eukaryota</taxon>
        <taxon>Fungi</taxon>
        <taxon>Fungi incertae sedis</taxon>
        <taxon>Mucoromycota</taxon>
        <taxon>Glomeromycotina</taxon>
        <taxon>Glomeromycetes</taxon>
        <taxon>Diversisporales</taxon>
        <taxon>Gigasporaceae</taxon>
        <taxon>Gigaspora</taxon>
    </lineage>
</organism>